<dbReference type="InterPro" id="IPR004358">
    <property type="entry name" value="Sig_transdc_His_kin-like_C"/>
</dbReference>
<dbReference type="PANTHER" id="PTHR43711:SF31">
    <property type="entry name" value="HISTIDINE KINASE"/>
    <property type="match status" value="1"/>
</dbReference>
<dbReference type="AlphaFoldDB" id="A0A2N8TR38"/>
<organism evidence="15 16">
    <name type="scientific">Streptomyces cahuitamycinicus</name>
    <dbReference type="NCBI Taxonomy" id="2070367"/>
    <lineage>
        <taxon>Bacteria</taxon>
        <taxon>Bacillati</taxon>
        <taxon>Actinomycetota</taxon>
        <taxon>Actinomycetes</taxon>
        <taxon>Kitasatosporales</taxon>
        <taxon>Streptomycetaceae</taxon>
        <taxon>Streptomyces</taxon>
    </lineage>
</organism>
<evidence type="ECO:0000256" key="5">
    <source>
        <dbReference type="ARBA" id="ARBA00022553"/>
    </source>
</evidence>
<comment type="caution">
    <text evidence="15">The sequence shown here is derived from an EMBL/GenBank/DDBJ whole genome shotgun (WGS) entry which is preliminary data.</text>
</comment>
<evidence type="ECO:0000256" key="8">
    <source>
        <dbReference type="ARBA" id="ARBA00022777"/>
    </source>
</evidence>
<dbReference type="EC" id="2.7.13.3" evidence="4"/>
<dbReference type="Gene3D" id="3.30.565.10">
    <property type="entry name" value="Histidine kinase-like ATPase, C-terminal domain"/>
    <property type="match status" value="1"/>
</dbReference>
<dbReference type="InterPro" id="IPR036097">
    <property type="entry name" value="HisK_dim/P_sf"/>
</dbReference>
<evidence type="ECO:0000256" key="11">
    <source>
        <dbReference type="ARBA" id="ARBA00023136"/>
    </source>
</evidence>
<dbReference type="SUPFAM" id="SSF47384">
    <property type="entry name" value="Homodimeric domain of signal transducing histidine kinase"/>
    <property type="match status" value="1"/>
</dbReference>
<dbReference type="InterPro" id="IPR005467">
    <property type="entry name" value="His_kinase_dom"/>
</dbReference>
<proteinExistence type="predicted"/>
<evidence type="ECO:0000256" key="10">
    <source>
        <dbReference type="ARBA" id="ARBA00023012"/>
    </source>
</evidence>
<dbReference type="Gene3D" id="3.30.450.40">
    <property type="match status" value="1"/>
</dbReference>
<feature type="transmembrane region" description="Helical" evidence="12">
    <location>
        <begin position="12"/>
        <end position="41"/>
    </location>
</feature>
<evidence type="ECO:0000313" key="15">
    <source>
        <dbReference type="EMBL" id="PNG21472.1"/>
    </source>
</evidence>
<dbReference type="GO" id="GO:0005886">
    <property type="term" value="C:plasma membrane"/>
    <property type="evidence" value="ECO:0007669"/>
    <property type="project" value="UniProtKB-SubCell"/>
</dbReference>
<comment type="subcellular location">
    <subcellularLocation>
        <location evidence="3">Cell membrane</location>
    </subcellularLocation>
</comment>
<accession>A0A2N8TR38</accession>
<dbReference type="Gene3D" id="1.10.287.130">
    <property type="match status" value="1"/>
</dbReference>
<keyword evidence="5" id="KW-0597">Phosphoprotein</keyword>
<keyword evidence="9 12" id="KW-1133">Transmembrane helix</keyword>
<dbReference type="EMBL" id="POUC01000087">
    <property type="protein sequence ID" value="PNG21472.1"/>
    <property type="molecule type" value="Genomic_DNA"/>
</dbReference>
<evidence type="ECO:0000313" key="16">
    <source>
        <dbReference type="Proteomes" id="UP000235943"/>
    </source>
</evidence>
<evidence type="ECO:0000256" key="12">
    <source>
        <dbReference type="SAM" id="Phobius"/>
    </source>
</evidence>
<dbReference type="InterPro" id="IPR003660">
    <property type="entry name" value="HAMP_dom"/>
</dbReference>
<dbReference type="Pfam" id="PF01590">
    <property type="entry name" value="GAF"/>
    <property type="match status" value="1"/>
</dbReference>
<name>A0A2N8TR38_9ACTN</name>
<evidence type="ECO:0000256" key="7">
    <source>
        <dbReference type="ARBA" id="ARBA00022692"/>
    </source>
</evidence>
<dbReference type="InterPro" id="IPR050736">
    <property type="entry name" value="Sensor_HK_Regulatory"/>
</dbReference>
<dbReference type="GO" id="GO:0005509">
    <property type="term" value="F:calcium ion binding"/>
    <property type="evidence" value="ECO:0007669"/>
    <property type="project" value="UniProtKB-ARBA"/>
</dbReference>
<dbReference type="PRINTS" id="PR00344">
    <property type="entry name" value="BCTRLSENSOR"/>
</dbReference>
<keyword evidence="11 12" id="KW-0472">Membrane</keyword>
<dbReference type="PROSITE" id="PS50109">
    <property type="entry name" value="HIS_KIN"/>
    <property type="match status" value="1"/>
</dbReference>
<dbReference type="Pfam" id="PF00512">
    <property type="entry name" value="HisKA"/>
    <property type="match status" value="1"/>
</dbReference>
<dbReference type="CDD" id="cd00075">
    <property type="entry name" value="HATPase"/>
    <property type="match status" value="1"/>
</dbReference>
<dbReference type="InterPro" id="IPR003661">
    <property type="entry name" value="HisK_dim/P_dom"/>
</dbReference>
<feature type="domain" description="HAMP" evidence="14">
    <location>
        <begin position="207"/>
        <end position="259"/>
    </location>
</feature>
<keyword evidence="8" id="KW-0418">Kinase</keyword>
<gene>
    <name evidence="15" type="ORF">C1J00_14685</name>
</gene>
<evidence type="ECO:0000256" key="2">
    <source>
        <dbReference type="ARBA" id="ARBA00001968"/>
    </source>
</evidence>
<dbReference type="Pfam" id="PF00672">
    <property type="entry name" value="HAMP"/>
    <property type="match status" value="1"/>
</dbReference>
<evidence type="ECO:0000256" key="3">
    <source>
        <dbReference type="ARBA" id="ARBA00004236"/>
    </source>
</evidence>
<evidence type="ECO:0000256" key="1">
    <source>
        <dbReference type="ARBA" id="ARBA00000085"/>
    </source>
</evidence>
<comment type="cofactor">
    <cofactor evidence="2">
        <name>a divalent metal cation</name>
        <dbReference type="ChEBI" id="CHEBI:60240"/>
    </cofactor>
</comment>
<keyword evidence="10" id="KW-0902">Two-component regulatory system</keyword>
<evidence type="ECO:0000256" key="9">
    <source>
        <dbReference type="ARBA" id="ARBA00022989"/>
    </source>
</evidence>
<dbReference type="Gene3D" id="6.10.340.10">
    <property type="match status" value="1"/>
</dbReference>
<protein>
    <recommendedName>
        <fullName evidence="4">histidine kinase</fullName>
        <ecNumber evidence="4">2.7.13.3</ecNumber>
    </recommendedName>
</protein>
<comment type="catalytic activity">
    <reaction evidence="1">
        <text>ATP + protein L-histidine = ADP + protein N-phospho-L-histidine.</text>
        <dbReference type="EC" id="2.7.13.3"/>
    </reaction>
</comment>
<dbReference type="PANTHER" id="PTHR43711">
    <property type="entry name" value="TWO-COMPONENT HISTIDINE KINASE"/>
    <property type="match status" value="1"/>
</dbReference>
<dbReference type="FunFam" id="3.30.565.10:FF:000006">
    <property type="entry name" value="Sensor histidine kinase WalK"/>
    <property type="match status" value="1"/>
</dbReference>
<evidence type="ECO:0000256" key="6">
    <source>
        <dbReference type="ARBA" id="ARBA00022679"/>
    </source>
</evidence>
<dbReference type="Pfam" id="PF02518">
    <property type="entry name" value="HATPase_c"/>
    <property type="match status" value="1"/>
</dbReference>
<keyword evidence="16" id="KW-1185">Reference proteome</keyword>
<dbReference type="InterPro" id="IPR029016">
    <property type="entry name" value="GAF-like_dom_sf"/>
</dbReference>
<dbReference type="SMART" id="SM00387">
    <property type="entry name" value="HATPase_c"/>
    <property type="match status" value="1"/>
</dbReference>
<dbReference type="InterPro" id="IPR036890">
    <property type="entry name" value="HATPase_C_sf"/>
</dbReference>
<dbReference type="InterPro" id="IPR003594">
    <property type="entry name" value="HATPase_dom"/>
</dbReference>
<keyword evidence="6" id="KW-0808">Transferase</keyword>
<dbReference type="OrthoDB" id="9757990at2"/>
<dbReference type="Proteomes" id="UP000235943">
    <property type="component" value="Unassembled WGS sequence"/>
</dbReference>
<feature type="domain" description="Histidine kinase" evidence="13">
    <location>
        <begin position="472"/>
        <end position="691"/>
    </location>
</feature>
<dbReference type="CDD" id="cd00082">
    <property type="entry name" value="HisKA"/>
    <property type="match status" value="1"/>
</dbReference>
<dbReference type="InterPro" id="IPR003018">
    <property type="entry name" value="GAF"/>
</dbReference>
<reference evidence="15 16" key="1">
    <citation type="submission" date="2018-01" db="EMBL/GenBank/DDBJ databases">
        <title>Draft genome sequence of Streptomyces sp. 13K301.</title>
        <authorList>
            <person name="Sahin N."/>
            <person name="Saygin H."/>
            <person name="Ay H."/>
        </authorList>
    </citation>
    <scope>NUCLEOTIDE SEQUENCE [LARGE SCALE GENOMIC DNA]</scope>
    <source>
        <strain evidence="15 16">13K301</strain>
    </source>
</reference>
<dbReference type="SUPFAM" id="SSF55781">
    <property type="entry name" value="GAF domain-like"/>
    <property type="match status" value="1"/>
</dbReference>
<sequence length="699" mass="74976">MSGASRRAGGRVAYRLGFAFGLLTLLIALCGASALIGALVLESQRDRIVDRVHPAEDDNVRLLNAGVSAQRSMRGYLVTGDRSELAAFRGAQQAIASITAEVRAHDVLDGDDLATQQRQIEAYLRVADEQANSIPGSARAIELTREASRRFNTFEVTNARLNDQMSEEEKRLDDRAETAIRVGIAGLGAALVAALTAAVYTSVHATRALTGPLRRTEWTLGRLTAGDHAARAEVTGPEEIRAVARSVNLLADEGDRLRAVEQERQRLSMGARETGIRIRDRLEVGYVLDAACNGIGEVLAADYVFILLAEDGGSGFPLARVWSAERGLLPDEERRRIPTFPADVVREHYRRGTPWLVTDLPQYVSETRPVPGAPGSFGKTGIPAENRAAAAALGLDSAVIIPIGMGEEPIGAVSVARTSADRPWRPVDIEIAESMAGGIGRALHTALLYEKESGLVDKLRALDKAKSDFLSTVSHELRTPLTSIVGYIELLKDEDTGPLSPSQLRMLEVVDRNANRLRALIEDLLTLSRIESGAFISQKAPIDLRQLVASAADAIEPAAEAASVRLETRCPEQPLVLEADGEQLDRVLMNLLSNAVKFTRAGGTVSVRADVQDGEAVLSVSDTGIGIPAAEQEKLFQRFFRASNATEQAIPGTGLGLTIVHTIVANHGGRTQVRSEEGRGTTITTWLPLAGTDGTADSA</sequence>
<dbReference type="RefSeq" id="WP_102909535.1">
    <property type="nucleotide sequence ID" value="NZ_POUC01000087.1"/>
</dbReference>
<dbReference type="FunFam" id="1.10.287.130:FF:000001">
    <property type="entry name" value="Two-component sensor histidine kinase"/>
    <property type="match status" value="1"/>
</dbReference>
<dbReference type="GO" id="GO:0000155">
    <property type="term" value="F:phosphorelay sensor kinase activity"/>
    <property type="evidence" value="ECO:0007669"/>
    <property type="project" value="InterPro"/>
</dbReference>
<evidence type="ECO:0000259" key="14">
    <source>
        <dbReference type="PROSITE" id="PS50885"/>
    </source>
</evidence>
<dbReference type="SMART" id="SM00304">
    <property type="entry name" value="HAMP"/>
    <property type="match status" value="1"/>
</dbReference>
<evidence type="ECO:0000256" key="4">
    <source>
        <dbReference type="ARBA" id="ARBA00012438"/>
    </source>
</evidence>
<keyword evidence="7 12" id="KW-0812">Transmembrane</keyword>
<feature type="transmembrane region" description="Helical" evidence="12">
    <location>
        <begin position="179"/>
        <end position="200"/>
    </location>
</feature>
<dbReference type="SUPFAM" id="SSF55874">
    <property type="entry name" value="ATPase domain of HSP90 chaperone/DNA topoisomerase II/histidine kinase"/>
    <property type="match status" value="1"/>
</dbReference>
<dbReference type="PROSITE" id="PS50885">
    <property type="entry name" value="HAMP"/>
    <property type="match status" value="1"/>
</dbReference>
<dbReference type="SMART" id="SM00388">
    <property type="entry name" value="HisKA"/>
    <property type="match status" value="1"/>
</dbReference>
<evidence type="ECO:0000259" key="13">
    <source>
        <dbReference type="PROSITE" id="PS50109"/>
    </source>
</evidence>